<evidence type="ECO:0000313" key="2">
    <source>
        <dbReference type="EMBL" id="KAG5180387.1"/>
    </source>
</evidence>
<evidence type="ECO:0000256" key="1">
    <source>
        <dbReference type="SAM" id="MobiDB-lite"/>
    </source>
</evidence>
<organism evidence="2 3">
    <name type="scientific">Tribonema minus</name>
    <dbReference type="NCBI Taxonomy" id="303371"/>
    <lineage>
        <taxon>Eukaryota</taxon>
        <taxon>Sar</taxon>
        <taxon>Stramenopiles</taxon>
        <taxon>Ochrophyta</taxon>
        <taxon>PX clade</taxon>
        <taxon>Xanthophyceae</taxon>
        <taxon>Tribonematales</taxon>
        <taxon>Tribonemataceae</taxon>
        <taxon>Tribonema</taxon>
    </lineage>
</organism>
<feature type="non-terminal residue" evidence="2">
    <location>
        <position position="332"/>
    </location>
</feature>
<feature type="region of interest" description="Disordered" evidence="1">
    <location>
        <begin position="95"/>
        <end position="116"/>
    </location>
</feature>
<dbReference type="Proteomes" id="UP000664859">
    <property type="component" value="Unassembled WGS sequence"/>
</dbReference>
<reference evidence="2" key="1">
    <citation type="submission" date="2021-02" db="EMBL/GenBank/DDBJ databases">
        <title>First Annotated Genome of the Yellow-green Alga Tribonema minus.</title>
        <authorList>
            <person name="Mahan K.M."/>
        </authorList>
    </citation>
    <scope>NUCLEOTIDE SEQUENCE</scope>
    <source>
        <strain evidence="2">UTEX B ZZ1240</strain>
    </source>
</reference>
<name>A0A836CCC6_9STRA</name>
<keyword evidence="3" id="KW-1185">Reference proteome</keyword>
<evidence type="ECO:0000313" key="3">
    <source>
        <dbReference type="Proteomes" id="UP000664859"/>
    </source>
</evidence>
<proteinExistence type="predicted"/>
<sequence length="332" mass="36414">YTAQVTAQYSTVRSRVWCAHLYDACCDGLDANRAGLTGHGGTEPVAMRSGDTASMGGEVVRDVRRSAQATAVACRLKLHHLELLSQQCSAARRKRSIPPSWAGEGPELSNADPPGTATYRSRTVLVSSDTSIISCSGALMPPFCRKEAQDRTRAARAAFQHTAVRLNERVLRWRQQLRAVAPARRLHAAAPWNHRTSAQRHQEQSEQRARATACGYTRLCCKASAACPYANALDGSSNARRRHARSERCERMAALAHSLTFKLKYSHVDDPNPDLNAQFSLEILTLLISILKEPLRTSSWHASCCARSKRRCDDAQHAAISVTAAALRRGSS</sequence>
<dbReference type="EMBL" id="JAFCMP010000394">
    <property type="protein sequence ID" value="KAG5180387.1"/>
    <property type="molecule type" value="Genomic_DNA"/>
</dbReference>
<gene>
    <name evidence="2" type="ORF">JKP88DRAFT_256190</name>
</gene>
<accession>A0A836CCC6</accession>
<comment type="caution">
    <text evidence="2">The sequence shown here is derived from an EMBL/GenBank/DDBJ whole genome shotgun (WGS) entry which is preliminary data.</text>
</comment>
<dbReference type="AlphaFoldDB" id="A0A836CCC6"/>
<protein>
    <submittedName>
        <fullName evidence="2">Uncharacterized protein</fullName>
    </submittedName>
</protein>